<protein>
    <recommendedName>
        <fullName evidence="3">FAM86 N-terminal domain-containing protein</fullName>
    </recommendedName>
</protein>
<organism evidence="1 2">
    <name type="scientific">Quercus lobata</name>
    <name type="common">Valley oak</name>
    <dbReference type="NCBI Taxonomy" id="97700"/>
    <lineage>
        <taxon>Eukaryota</taxon>
        <taxon>Viridiplantae</taxon>
        <taxon>Streptophyta</taxon>
        <taxon>Embryophyta</taxon>
        <taxon>Tracheophyta</taxon>
        <taxon>Spermatophyta</taxon>
        <taxon>Magnoliopsida</taxon>
        <taxon>eudicotyledons</taxon>
        <taxon>Gunneridae</taxon>
        <taxon>Pentapetalae</taxon>
        <taxon>rosids</taxon>
        <taxon>fabids</taxon>
        <taxon>Fagales</taxon>
        <taxon>Fagaceae</taxon>
        <taxon>Quercus</taxon>
    </lineage>
</organism>
<name>A0A7N2L3A3_QUELO</name>
<evidence type="ECO:0000313" key="2">
    <source>
        <dbReference type="Proteomes" id="UP000594261"/>
    </source>
</evidence>
<sequence length="466" mass="51124">MADQELDPSDPSCLHLVSAFLAMDSTESLISLSRVCGGGSVTEGVQRFIWDHCLSKAVKKKNSILYFLCIFKWSMQAENFHAPYLKNFLKKLIAEIELNHDLVLDELYEQYAYYMASLKDDNVVKGRICKCISFLFPAGSSQLPSCPNSGKLVVPLRCSLNMLDGDTGLCGQWRQVVWGSGRLGCLTKLYLGSDSSGLGMRSHVYGGSCALWPSSLFLSEFILSFPGLFSNKSCFELGSGVGLVGICLAHVEASKVALSDGDLSTLMNMKLNLESNNFSIETNRQKRTEDSNTIECIHLPWESASENELQDFMPDVILGADVIYDPACLPYLVRLLAILLNKKIPSPTKQNDSCQGSLLDSKSMDGKFNGSLQGNANANDNGNGFDANGGKIICNGTSNTGSRKGPVAYIASVIRNIDTFNHFLSLVDQANITITDLTETHKPLNLLPYMQSYDRSNVRLFVLSCK</sequence>
<accession>A0A7N2L3A3</accession>
<dbReference type="FunCoup" id="A0A7N2L3A3">
    <property type="interactions" value="2857"/>
</dbReference>
<proteinExistence type="predicted"/>
<dbReference type="PANTHER" id="PTHR14614">
    <property type="entry name" value="HEPATOCELLULAR CARCINOMA-ASSOCIATED ANTIGEN"/>
    <property type="match status" value="1"/>
</dbReference>
<dbReference type="EnsemblPlants" id="QL03p004484:mrna">
    <property type="protein sequence ID" value="QL03p004484:mrna"/>
    <property type="gene ID" value="QL03p004484"/>
</dbReference>
<evidence type="ECO:0000313" key="1">
    <source>
        <dbReference type="EnsemblPlants" id="QL03p004484:mrna"/>
    </source>
</evidence>
<dbReference type="OMA" id="CLHLPWE"/>
<dbReference type="Gene3D" id="3.40.50.150">
    <property type="entry name" value="Vaccinia Virus protein VP39"/>
    <property type="match status" value="1"/>
</dbReference>
<dbReference type="SUPFAM" id="SSF53335">
    <property type="entry name" value="S-adenosyl-L-methionine-dependent methyltransferases"/>
    <property type="match status" value="1"/>
</dbReference>
<dbReference type="Proteomes" id="UP000594261">
    <property type="component" value="Chromosome 3"/>
</dbReference>
<evidence type="ECO:0008006" key="3">
    <source>
        <dbReference type="Google" id="ProtNLM"/>
    </source>
</evidence>
<dbReference type="Pfam" id="PF10294">
    <property type="entry name" value="Methyltransf_16"/>
    <property type="match status" value="1"/>
</dbReference>
<dbReference type="InterPro" id="IPR029063">
    <property type="entry name" value="SAM-dependent_MTases_sf"/>
</dbReference>
<reference evidence="1" key="2">
    <citation type="submission" date="2021-01" db="UniProtKB">
        <authorList>
            <consortium name="EnsemblPlants"/>
        </authorList>
    </citation>
    <scope>IDENTIFICATION</scope>
</reference>
<dbReference type="EMBL" id="LRBV02000003">
    <property type="status" value="NOT_ANNOTATED_CDS"/>
    <property type="molecule type" value="Genomic_DNA"/>
</dbReference>
<reference evidence="1 2" key="1">
    <citation type="journal article" date="2016" name="G3 (Bethesda)">
        <title>First Draft Assembly and Annotation of the Genome of a California Endemic Oak Quercus lobata Nee (Fagaceae).</title>
        <authorList>
            <person name="Sork V.L."/>
            <person name="Fitz-Gibbon S.T."/>
            <person name="Puiu D."/>
            <person name="Crepeau M."/>
            <person name="Gugger P.F."/>
            <person name="Sherman R."/>
            <person name="Stevens K."/>
            <person name="Langley C.H."/>
            <person name="Pellegrini M."/>
            <person name="Salzberg S.L."/>
        </authorList>
    </citation>
    <scope>NUCLEOTIDE SEQUENCE [LARGE SCALE GENOMIC DNA]</scope>
    <source>
        <strain evidence="1 2">cv. SW786</strain>
    </source>
</reference>
<dbReference type="PANTHER" id="PTHR14614:SF130">
    <property type="entry name" value="PROTEIN-LYSINE N-METHYLTRANSFERASE EEF2KMT"/>
    <property type="match status" value="1"/>
</dbReference>
<dbReference type="AlphaFoldDB" id="A0A7N2L3A3"/>
<keyword evidence="2" id="KW-1185">Reference proteome</keyword>
<dbReference type="Gramene" id="QL03p004484:mrna">
    <property type="protein sequence ID" value="QL03p004484:mrna"/>
    <property type="gene ID" value="QL03p004484"/>
</dbReference>
<dbReference type="InParanoid" id="A0A7N2L3A3"/>
<dbReference type="InterPro" id="IPR019410">
    <property type="entry name" value="Methyltransf_16"/>
</dbReference>